<feature type="domain" description="Pyridine nucleotide-disulphide oxidoreductase dimerisation" evidence="19">
    <location>
        <begin position="345"/>
        <end position="455"/>
    </location>
</feature>
<keyword evidence="22" id="KW-1185">Reference proteome</keyword>
<evidence type="ECO:0000256" key="5">
    <source>
        <dbReference type="ARBA" id="ARBA00017111"/>
    </source>
</evidence>
<keyword evidence="8 16" id="KW-0274">FAD</keyword>
<accession>A0A2M8S1R9</accession>
<evidence type="ECO:0000256" key="9">
    <source>
        <dbReference type="ARBA" id="ARBA00022857"/>
    </source>
</evidence>
<dbReference type="Proteomes" id="UP000229329">
    <property type="component" value="Unassembled WGS sequence"/>
</dbReference>
<dbReference type="InterPro" id="IPR036188">
    <property type="entry name" value="FAD/NAD-bd_sf"/>
</dbReference>
<dbReference type="PANTHER" id="PTHR42737:SF2">
    <property type="entry name" value="GLUTATHIONE REDUCTASE"/>
    <property type="match status" value="1"/>
</dbReference>
<dbReference type="PRINTS" id="PR00368">
    <property type="entry name" value="FADPNR"/>
</dbReference>
<dbReference type="Pfam" id="PF02852">
    <property type="entry name" value="Pyr_redox_dim"/>
    <property type="match status" value="1"/>
</dbReference>
<dbReference type="GO" id="GO:0005829">
    <property type="term" value="C:cytosol"/>
    <property type="evidence" value="ECO:0007669"/>
    <property type="project" value="TreeGrafter"/>
</dbReference>
<dbReference type="GO" id="GO:0045454">
    <property type="term" value="P:cell redox homeostasis"/>
    <property type="evidence" value="ECO:0007669"/>
    <property type="project" value="InterPro"/>
</dbReference>
<dbReference type="Gene3D" id="3.30.390.30">
    <property type="match status" value="1"/>
</dbReference>
<keyword evidence="7 18" id="KW-0285">Flavoprotein</keyword>
<keyword evidence="16" id="KW-0547">Nucleotide-binding</keyword>
<evidence type="ECO:0000259" key="19">
    <source>
        <dbReference type="Pfam" id="PF02852"/>
    </source>
</evidence>
<evidence type="ECO:0000256" key="12">
    <source>
        <dbReference type="ARBA" id="ARBA00023284"/>
    </source>
</evidence>
<feature type="disulfide bond" description="Redox-active" evidence="17">
    <location>
        <begin position="42"/>
        <end position="47"/>
    </location>
</feature>
<keyword evidence="11" id="KW-1015">Disulfide bond</keyword>
<dbReference type="NCBIfam" id="TIGR01421">
    <property type="entry name" value="gluta_reduc_1"/>
    <property type="match status" value="1"/>
</dbReference>
<dbReference type="PIRSF" id="PIRSF000350">
    <property type="entry name" value="Mercury_reductase_MerA"/>
    <property type="match status" value="1"/>
</dbReference>
<feature type="active site" description="Proton acceptor" evidence="15">
    <location>
        <position position="445"/>
    </location>
</feature>
<name>A0A2M8S1R9_9PAST</name>
<dbReference type="Gene3D" id="3.50.50.60">
    <property type="entry name" value="FAD/NAD(P)-binding domain"/>
    <property type="match status" value="2"/>
</dbReference>
<dbReference type="PANTHER" id="PTHR42737">
    <property type="entry name" value="GLUTATHIONE REDUCTASE"/>
    <property type="match status" value="1"/>
</dbReference>
<dbReference type="GO" id="GO:0034599">
    <property type="term" value="P:cellular response to oxidative stress"/>
    <property type="evidence" value="ECO:0007669"/>
    <property type="project" value="TreeGrafter"/>
</dbReference>
<evidence type="ECO:0000256" key="3">
    <source>
        <dbReference type="ARBA" id="ARBA00011738"/>
    </source>
</evidence>
<protein>
    <recommendedName>
        <fullName evidence="5">Glutathione reductase</fullName>
        <ecNumber evidence="4">1.8.1.7</ecNumber>
    </recommendedName>
</protein>
<dbReference type="InterPro" id="IPR004099">
    <property type="entry name" value="Pyr_nucl-diS_OxRdtase_dimer"/>
</dbReference>
<dbReference type="PROSITE" id="PS00076">
    <property type="entry name" value="PYRIDINE_REDOX_1"/>
    <property type="match status" value="1"/>
</dbReference>
<reference evidence="21 22" key="1">
    <citation type="submission" date="2017-11" db="EMBL/GenBank/DDBJ databases">
        <title>Reclassification of Bisgaard taxon 7 as Conservatibacter flavescens gen. nov., sp. nov.</title>
        <authorList>
            <person name="Christensen H."/>
        </authorList>
    </citation>
    <scope>NUCLEOTIDE SEQUENCE [LARGE SCALE GENOMIC DNA]</scope>
    <source>
        <strain evidence="21 22">7_4</strain>
    </source>
</reference>
<evidence type="ECO:0000259" key="20">
    <source>
        <dbReference type="Pfam" id="PF07992"/>
    </source>
</evidence>
<evidence type="ECO:0000256" key="1">
    <source>
        <dbReference type="ARBA" id="ARBA00004496"/>
    </source>
</evidence>
<proteinExistence type="inferred from homology"/>
<dbReference type="GO" id="GO:0004362">
    <property type="term" value="F:glutathione-disulfide reductase (NADPH) activity"/>
    <property type="evidence" value="ECO:0007669"/>
    <property type="project" value="UniProtKB-EC"/>
</dbReference>
<comment type="cofactor">
    <cofactor evidence="16">
        <name>FAD</name>
        <dbReference type="ChEBI" id="CHEBI:57692"/>
    </cofactor>
    <text evidence="16">Binds 1 FAD per subunit.</text>
</comment>
<comment type="subcellular location">
    <subcellularLocation>
        <location evidence="1">Cytoplasm</location>
    </subcellularLocation>
</comment>
<comment type="function">
    <text evidence="14">Catalyzes the reduction of glutathione disulfide (GSSG) to reduced glutathione (GSH). Constitutes the major mechanism to maintain a high GSH:GSSG ratio in the cytosol.</text>
</comment>
<dbReference type="InterPro" id="IPR001100">
    <property type="entry name" value="Pyr_nuc-diS_OxRdtase"/>
</dbReference>
<dbReference type="PRINTS" id="PR00411">
    <property type="entry name" value="PNDRDTASEI"/>
</dbReference>
<organism evidence="21 22">
    <name type="scientific">Conservatibacter flavescens</name>
    <dbReference type="NCBI Taxonomy" id="28161"/>
    <lineage>
        <taxon>Bacteria</taxon>
        <taxon>Pseudomonadati</taxon>
        <taxon>Pseudomonadota</taxon>
        <taxon>Gammaproteobacteria</taxon>
        <taxon>Pasteurellales</taxon>
        <taxon>Pasteurellaceae</taxon>
        <taxon>Conservatibacter</taxon>
    </lineage>
</organism>
<evidence type="ECO:0000256" key="17">
    <source>
        <dbReference type="PIRSR" id="PIRSR000350-4"/>
    </source>
</evidence>
<feature type="binding site" evidence="16">
    <location>
        <position position="51"/>
    </location>
    <ligand>
        <name>FAD</name>
        <dbReference type="ChEBI" id="CHEBI:57692"/>
    </ligand>
</feature>
<evidence type="ECO:0000256" key="4">
    <source>
        <dbReference type="ARBA" id="ARBA00012607"/>
    </source>
</evidence>
<evidence type="ECO:0000256" key="15">
    <source>
        <dbReference type="PIRSR" id="PIRSR000350-2"/>
    </source>
</evidence>
<evidence type="ECO:0000256" key="13">
    <source>
        <dbReference type="ARBA" id="ARBA00049142"/>
    </source>
</evidence>
<dbReference type="SUPFAM" id="SSF51905">
    <property type="entry name" value="FAD/NAD(P)-binding domain"/>
    <property type="match status" value="1"/>
</dbReference>
<sequence>MTKHYDYLAIGGGSGGIASINRAASYGKKCAIVEAKYLGGTCVNVGCVPKKVMFYGAQIAEAIHRYAPDYGFDVKVNNFDFAKLVESRQAYIGRIHTSYGNVLGKNNVDVLNGFATFVDSKTVEVKYADGRTERVTADHILIATGGRPSRPNIPGAEYGIDSDGVFALDTLPKSVAVVGAGYIAVELAGVLNSFGVESHLFVRQHAPLRNQDPLIVETLLEVLEQDGIKLHTHSTPEEVVKNADGSLTLKLADGREQTVETLIWAIGREPATDVINLQAAGVETNERGYIKVDKFQNTNVPNIYAVGDIIEGGIELTPVAVAAGRRLSERLFNNKPNEHLDYNLVPTVVFSHPPIGTVGLTEPQAIEQYGADNVKVYKSSFTAMYTAVTQHRQPCRMKLVCVGKDEKIVGLHGIGFGVDEMIQGFAVAIKMGATKADFDNTVAIHPTGSEEFVTMR</sequence>
<keyword evidence="9" id="KW-0521">NADP</keyword>
<dbReference type="InterPro" id="IPR046952">
    <property type="entry name" value="GSHR/TRXR-like"/>
</dbReference>
<dbReference type="GO" id="GO:0006749">
    <property type="term" value="P:glutathione metabolic process"/>
    <property type="evidence" value="ECO:0007669"/>
    <property type="project" value="InterPro"/>
</dbReference>
<dbReference type="FunFam" id="3.50.50.60:FF:000030">
    <property type="entry name" value="Glutathione reductase"/>
    <property type="match status" value="1"/>
</dbReference>
<dbReference type="OrthoDB" id="9800167at2"/>
<keyword evidence="10 18" id="KW-0560">Oxidoreductase</keyword>
<dbReference type="SUPFAM" id="SSF55424">
    <property type="entry name" value="FAD/NAD-linked reductases, dimerisation (C-terminal) domain"/>
    <property type="match status" value="1"/>
</dbReference>
<evidence type="ECO:0000256" key="11">
    <source>
        <dbReference type="ARBA" id="ARBA00023157"/>
    </source>
</evidence>
<dbReference type="EMBL" id="PHHA01000018">
    <property type="protein sequence ID" value="PJG85075.1"/>
    <property type="molecule type" value="Genomic_DNA"/>
</dbReference>
<dbReference type="InterPro" id="IPR023753">
    <property type="entry name" value="FAD/NAD-binding_dom"/>
</dbReference>
<dbReference type="NCBIfam" id="NF004776">
    <property type="entry name" value="PRK06116.1"/>
    <property type="match status" value="1"/>
</dbReference>
<evidence type="ECO:0000256" key="16">
    <source>
        <dbReference type="PIRSR" id="PIRSR000350-3"/>
    </source>
</evidence>
<dbReference type="GO" id="GO:0050660">
    <property type="term" value="F:flavin adenine dinucleotide binding"/>
    <property type="evidence" value="ECO:0007669"/>
    <property type="project" value="InterPro"/>
</dbReference>
<dbReference type="InterPro" id="IPR016156">
    <property type="entry name" value="FAD/NAD-linked_Rdtase_dimer_sf"/>
</dbReference>
<feature type="binding site" evidence="16">
    <location>
        <position position="267"/>
    </location>
    <ligand>
        <name>NAD(+)</name>
        <dbReference type="ChEBI" id="CHEBI:57540"/>
    </ligand>
</feature>
<dbReference type="InterPro" id="IPR006322">
    <property type="entry name" value="Glutathione_Rdtase_euk/bac"/>
</dbReference>
<dbReference type="RefSeq" id="WP_100288933.1">
    <property type="nucleotide sequence ID" value="NZ_PHHA01000018.1"/>
</dbReference>
<evidence type="ECO:0000313" key="22">
    <source>
        <dbReference type="Proteomes" id="UP000229329"/>
    </source>
</evidence>
<comment type="subunit">
    <text evidence="3">Homodimer.</text>
</comment>
<evidence type="ECO:0000256" key="7">
    <source>
        <dbReference type="ARBA" id="ARBA00022630"/>
    </source>
</evidence>
<dbReference type="InterPro" id="IPR012999">
    <property type="entry name" value="Pyr_OxRdtase_I_AS"/>
</dbReference>
<evidence type="ECO:0000256" key="10">
    <source>
        <dbReference type="ARBA" id="ARBA00023002"/>
    </source>
</evidence>
<dbReference type="AlphaFoldDB" id="A0A2M8S1R9"/>
<evidence type="ECO:0000256" key="6">
    <source>
        <dbReference type="ARBA" id="ARBA00022490"/>
    </source>
</evidence>
<feature type="domain" description="FAD/NAD(P)-binding" evidence="20">
    <location>
        <begin position="5"/>
        <end position="324"/>
    </location>
</feature>
<feature type="binding site" evidence="16">
    <location>
        <begin position="179"/>
        <end position="186"/>
    </location>
    <ligand>
        <name>NAD(+)</name>
        <dbReference type="ChEBI" id="CHEBI:57540"/>
    </ligand>
</feature>
<keyword evidence="16" id="KW-0520">NAD</keyword>
<gene>
    <name evidence="21" type="ORF">CVP05_07400</name>
</gene>
<dbReference type="FunFam" id="3.30.390.30:FF:000003">
    <property type="entry name" value="Glutathione reductase"/>
    <property type="match status" value="1"/>
</dbReference>
<comment type="catalytic activity">
    <reaction evidence="13">
        <text>2 glutathione + NADP(+) = glutathione disulfide + NADPH + H(+)</text>
        <dbReference type="Rhea" id="RHEA:11740"/>
        <dbReference type="ChEBI" id="CHEBI:15378"/>
        <dbReference type="ChEBI" id="CHEBI:57783"/>
        <dbReference type="ChEBI" id="CHEBI:57925"/>
        <dbReference type="ChEBI" id="CHEBI:58297"/>
        <dbReference type="ChEBI" id="CHEBI:58349"/>
        <dbReference type="EC" id="1.8.1.7"/>
    </reaction>
</comment>
<keyword evidence="12 18" id="KW-0676">Redox-active center</keyword>
<feature type="binding site" evidence="16">
    <location>
        <position position="308"/>
    </location>
    <ligand>
        <name>FAD</name>
        <dbReference type="ChEBI" id="CHEBI:57692"/>
    </ligand>
</feature>
<dbReference type="GO" id="GO:0050661">
    <property type="term" value="F:NADP binding"/>
    <property type="evidence" value="ECO:0007669"/>
    <property type="project" value="InterPro"/>
</dbReference>
<evidence type="ECO:0000256" key="2">
    <source>
        <dbReference type="ARBA" id="ARBA00007532"/>
    </source>
</evidence>
<evidence type="ECO:0000313" key="21">
    <source>
        <dbReference type="EMBL" id="PJG85075.1"/>
    </source>
</evidence>
<comment type="similarity">
    <text evidence="2 18">Belongs to the class-I pyridine nucleotide-disulfide oxidoreductase family.</text>
</comment>
<comment type="caution">
    <text evidence="21">The sequence shown here is derived from an EMBL/GenBank/DDBJ whole genome shotgun (WGS) entry which is preliminary data.</text>
</comment>
<evidence type="ECO:0000256" key="14">
    <source>
        <dbReference type="ARBA" id="ARBA00056905"/>
    </source>
</evidence>
<evidence type="ECO:0000256" key="8">
    <source>
        <dbReference type="ARBA" id="ARBA00022827"/>
    </source>
</evidence>
<dbReference type="EC" id="1.8.1.7" evidence="4"/>
<dbReference type="Pfam" id="PF07992">
    <property type="entry name" value="Pyr_redox_2"/>
    <property type="match status" value="1"/>
</dbReference>
<evidence type="ECO:0000256" key="18">
    <source>
        <dbReference type="RuleBase" id="RU003691"/>
    </source>
</evidence>
<keyword evidence="6" id="KW-0963">Cytoplasm</keyword>